<sequence length="142" mass="16313">MKSWSTQSSPFSRRLISLRATSGKRVTKRKSASTGFARLRASELITSNFKALIIHNRFCLPHRHDCLGIAELGRHRQRGRRRVAPSDEHRGGTSATEFLVTDSSFFPERFLRRNASRFLPASEANMRRQNGIQCYYQSRRGT</sequence>
<protein>
    <submittedName>
        <fullName evidence="1">Uncharacterized protein</fullName>
    </submittedName>
</protein>
<organism evidence="1">
    <name type="scientific">bioreactor metagenome</name>
    <dbReference type="NCBI Taxonomy" id="1076179"/>
    <lineage>
        <taxon>unclassified sequences</taxon>
        <taxon>metagenomes</taxon>
        <taxon>ecological metagenomes</taxon>
    </lineage>
</organism>
<reference evidence="1" key="1">
    <citation type="submission" date="2019-08" db="EMBL/GenBank/DDBJ databases">
        <authorList>
            <person name="Kucharzyk K."/>
            <person name="Murdoch R.W."/>
            <person name="Higgins S."/>
            <person name="Loffler F."/>
        </authorList>
    </citation>
    <scope>NUCLEOTIDE SEQUENCE</scope>
</reference>
<accession>A0A645HBZ9</accession>
<dbReference type="EMBL" id="VSSQ01090752">
    <property type="protein sequence ID" value="MPN36558.1"/>
    <property type="molecule type" value="Genomic_DNA"/>
</dbReference>
<gene>
    <name evidence="1" type="ORF">SDC9_184067</name>
</gene>
<proteinExistence type="predicted"/>
<comment type="caution">
    <text evidence="1">The sequence shown here is derived from an EMBL/GenBank/DDBJ whole genome shotgun (WGS) entry which is preliminary data.</text>
</comment>
<evidence type="ECO:0000313" key="1">
    <source>
        <dbReference type="EMBL" id="MPN36558.1"/>
    </source>
</evidence>
<dbReference type="AlphaFoldDB" id="A0A645HBZ9"/>
<name>A0A645HBZ9_9ZZZZ</name>